<feature type="transmembrane region" description="Helical" evidence="1">
    <location>
        <begin position="116"/>
        <end position="141"/>
    </location>
</feature>
<evidence type="ECO:0000256" key="1">
    <source>
        <dbReference type="SAM" id="Phobius"/>
    </source>
</evidence>
<keyword evidence="1" id="KW-0472">Membrane</keyword>
<dbReference type="RefSeq" id="YP_009268526.1">
    <property type="nucleotide sequence ID" value="NC_030635.1"/>
</dbReference>
<proteinExistence type="predicted"/>
<dbReference type="AlphaFoldDB" id="A0A192RZZ2"/>
<feature type="transmembrane region" description="Helical" evidence="1">
    <location>
        <begin position="153"/>
        <end position="175"/>
    </location>
</feature>
<keyword evidence="2" id="KW-0496">Mitochondrion</keyword>
<organism evidence="2">
    <name type="scientific">Beauveria malawiensis</name>
    <dbReference type="NCBI Taxonomy" id="371061"/>
    <lineage>
        <taxon>Eukaryota</taxon>
        <taxon>Fungi</taxon>
        <taxon>Dikarya</taxon>
        <taxon>Ascomycota</taxon>
        <taxon>Pezizomycotina</taxon>
        <taxon>Sordariomycetes</taxon>
        <taxon>Hypocreomycetidae</taxon>
        <taxon>Hypocreales</taxon>
        <taxon>Cordycipitaceae</taxon>
        <taxon>Beauveria</taxon>
    </lineage>
</organism>
<reference evidence="2" key="1">
    <citation type="submission" date="2015-06" db="EMBL/GenBank/DDBJ databases">
        <title>Relationship between genomic and mitochondrial evolution in the entomopathogenic fungal genus Beauveria.</title>
        <authorList>
            <person name="Glare T.C."/>
            <person name="Campbell M.A."/>
            <person name="Biggs P.J."/>
            <person name="McKinnon A.C."/>
            <person name="Cox M.P."/>
        </authorList>
    </citation>
    <scope>NUCLEOTIDE SEQUENCE</scope>
    <source>
        <strain evidence="2">K89</strain>
    </source>
</reference>
<dbReference type="EMBL" id="KT201147">
    <property type="protein sequence ID" value="AMD61753.1"/>
    <property type="molecule type" value="Genomic_DNA"/>
</dbReference>
<feature type="transmembrane region" description="Helical" evidence="1">
    <location>
        <begin position="74"/>
        <end position="104"/>
    </location>
</feature>
<protein>
    <submittedName>
        <fullName evidence="2">Uncharacterized protein</fullName>
    </submittedName>
</protein>
<feature type="transmembrane region" description="Helical" evidence="1">
    <location>
        <begin position="282"/>
        <end position="300"/>
    </location>
</feature>
<accession>A0A192RZZ2</accession>
<dbReference type="GeneID" id="32988440"/>
<sequence length="301" mass="33636">MLLWAWELDSAIDSITGMLLWAWELDSAIAPIPGIFIGAWEPDSATFCIILLWIWELDSFTFCIIVLWTWELDAAILCIIVLLFPTRELTSVGFKILWIVLLLFPTRELTSIGFKILWIVLLLKFTGLGFTGVGFKILGIVLLLKFTGLGFEVLWIVLPLEFIALFTLELIFELIEELLCRPLKPYLFPWISSRNIKEFLELPPRLKMLTWELDPDGTGSTVGLDSTGVGLDSAQGLSGPYSGRHLDSICVSLDSPGESASSKHEKSKVPSTILSFKTRSKYSVFIPGAIACATVILYLTK</sequence>
<feature type="transmembrane region" description="Helical" evidence="1">
    <location>
        <begin position="47"/>
        <end position="68"/>
    </location>
</feature>
<geneLocation type="mitochondrion" evidence="2"/>
<name>A0A192RZZ2_9HYPO</name>
<keyword evidence="1" id="KW-0812">Transmembrane</keyword>
<evidence type="ECO:0000313" key="2">
    <source>
        <dbReference type="EMBL" id="AMD61753.1"/>
    </source>
</evidence>
<keyword evidence="1" id="KW-1133">Transmembrane helix</keyword>
<feature type="transmembrane region" description="Helical" evidence="1">
    <location>
        <begin position="20"/>
        <end position="40"/>
    </location>
</feature>
<gene>
    <name evidence="2" type="primary">orf301</name>
</gene>